<name>A0ABM8FF51_9GAMM</name>
<keyword evidence="2" id="KW-0812">Transmembrane</keyword>
<dbReference type="InterPro" id="IPR002933">
    <property type="entry name" value="Peptidase_M20"/>
</dbReference>
<accession>A0ABM8FF51</accession>
<keyword evidence="2" id="KW-1133">Transmembrane helix</keyword>
<feature type="transmembrane region" description="Helical" evidence="2">
    <location>
        <begin position="20"/>
        <end position="44"/>
    </location>
</feature>
<dbReference type="Pfam" id="PF01546">
    <property type="entry name" value="Peptidase_M20"/>
    <property type="match status" value="1"/>
</dbReference>
<evidence type="ECO:0000256" key="2">
    <source>
        <dbReference type="SAM" id="Phobius"/>
    </source>
</evidence>
<dbReference type="EMBL" id="AP027271">
    <property type="protein sequence ID" value="BDX02999.1"/>
    <property type="molecule type" value="Genomic_DNA"/>
</dbReference>
<dbReference type="SUPFAM" id="SSF53187">
    <property type="entry name" value="Zn-dependent exopeptidases"/>
    <property type="match status" value="1"/>
</dbReference>
<evidence type="ECO:0000313" key="3">
    <source>
        <dbReference type="EMBL" id="BDX02999.1"/>
    </source>
</evidence>
<organism evidence="3 4">
    <name type="scientific">Marinomonas pontica</name>
    <dbReference type="NCBI Taxonomy" id="264739"/>
    <lineage>
        <taxon>Bacteria</taxon>
        <taxon>Pseudomonadati</taxon>
        <taxon>Pseudomonadota</taxon>
        <taxon>Gammaproteobacteria</taxon>
        <taxon>Oceanospirillales</taxon>
        <taxon>Oceanospirillaceae</taxon>
        <taxon>Marinomonas</taxon>
    </lineage>
</organism>
<sequence>MTAKRLFLGRLRAFLARKKIHIILIKLMFFNGHTATLLATARWLKQFEAELPQPVVLIFQPAEEGFHGARE</sequence>
<protein>
    <submittedName>
        <fullName evidence="3">Uncharacterized protein</fullName>
    </submittedName>
</protein>
<keyword evidence="4" id="KW-1185">Reference proteome</keyword>
<keyword evidence="1" id="KW-0378">Hydrolase</keyword>
<dbReference type="Gene3D" id="3.40.630.10">
    <property type="entry name" value="Zn peptidases"/>
    <property type="match status" value="1"/>
</dbReference>
<evidence type="ECO:0000256" key="1">
    <source>
        <dbReference type="ARBA" id="ARBA00022801"/>
    </source>
</evidence>
<proteinExistence type="predicted"/>
<evidence type="ECO:0000313" key="4">
    <source>
        <dbReference type="Proteomes" id="UP001307608"/>
    </source>
</evidence>
<keyword evidence="2" id="KW-0472">Membrane</keyword>
<dbReference type="Proteomes" id="UP001307608">
    <property type="component" value="Chromosome"/>
</dbReference>
<gene>
    <name evidence="3" type="ORF">MACH16_17470</name>
</gene>
<reference evidence="3 4" key="1">
    <citation type="submission" date="2023-01" db="EMBL/GenBank/DDBJ databases">
        <title>Complete genome sequence of Marinomonas pontica strain 200518_36.</title>
        <authorList>
            <person name="Ueki S."/>
            <person name="Gajardo G."/>
            <person name="Maruyama F."/>
        </authorList>
    </citation>
    <scope>NUCLEOTIDE SEQUENCE [LARGE SCALE GENOMIC DNA]</scope>
    <source>
        <strain evidence="3 4">200518_36</strain>
    </source>
</reference>